<keyword evidence="2" id="KW-0378">Hydrolase</keyword>
<keyword evidence="2" id="KW-0203">Cytokinin biosynthesis</keyword>
<evidence type="ECO:0000256" key="1">
    <source>
        <dbReference type="ARBA" id="ARBA00006763"/>
    </source>
</evidence>
<dbReference type="PANTHER" id="PTHR31223">
    <property type="entry name" value="LOG FAMILY PROTEIN YJL055W"/>
    <property type="match status" value="1"/>
</dbReference>
<proteinExistence type="inferred from homology"/>
<dbReference type="InterPro" id="IPR031100">
    <property type="entry name" value="LOG_fam"/>
</dbReference>
<accession>G9WJU3</accession>
<sequence>MSKINQISSVGVFMGSASGNDPIFKERSEELGRYLAENGYRLVYGGGQEGLMGLVAKTVMANGGQVLGVTPKNLAEFSIPAGQITELVEVSDMNTRKQLMLQESDAFIALPGGFGTMEEIAQTISWAKIDLHEKPLALFDIDGFYDTFWDWIEESVQRGFVPPVDMRYVFHGESLTDIFDYFERFEFPSEFQNPENFV</sequence>
<organism evidence="3 4">
    <name type="scientific">Oenococcus kitaharae DSM 17330</name>
    <dbReference type="NCBI Taxonomy" id="1045004"/>
    <lineage>
        <taxon>Bacteria</taxon>
        <taxon>Bacillati</taxon>
        <taxon>Bacillota</taxon>
        <taxon>Bacilli</taxon>
        <taxon>Lactobacillales</taxon>
        <taxon>Lactobacillaceae</taxon>
        <taxon>Oenococcus</taxon>
    </lineage>
</organism>
<dbReference type="PANTHER" id="PTHR31223:SF70">
    <property type="entry name" value="LOG FAMILY PROTEIN YJL055W"/>
    <property type="match status" value="1"/>
</dbReference>
<reference evidence="3 4" key="1">
    <citation type="journal article" date="2012" name="PLoS ONE">
        <title>Functional divergence in the genus oenococcus as predicted by genome sequencing of the newly-described species, Oenococcus kitaharae.</title>
        <authorList>
            <person name="Borneman A.R."/>
            <person name="McCarthy J.M."/>
            <person name="Chambers P.J."/>
            <person name="Bartowsky E.J."/>
        </authorList>
    </citation>
    <scope>NUCLEOTIDE SEQUENCE [LARGE SCALE GENOMIC DNA]</scope>
    <source>
        <strain evidence="4">DSM17330</strain>
    </source>
</reference>
<dbReference type="NCBIfam" id="TIGR00730">
    <property type="entry name" value="Rossman fold protein, TIGR00730 family"/>
    <property type="match status" value="1"/>
</dbReference>
<dbReference type="PATRIC" id="fig|1045004.4.peg.1191"/>
<dbReference type="GO" id="GO:0009691">
    <property type="term" value="P:cytokinin biosynthetic process"/>
    <property type="evidence" value="ECO:0007669"/>
    <property type="project" value="UniProtKB-UniRule"/>
</dbReference>
<keyword evidence="4" id="KW-1185">Reference proteome</keyword>
<evidence type="ECO:0000313" key="4">
    <source>
        <dbReference type="Proteomes" id="UP000004959"/>
    </source>
</evidence>
<dbReference type="GO" id="GO:0005829">
    <property type="term" value="C:cytosol"/>
    <property type="evidence" value="ECO:0007669"/>
    <property type="project" value="TreeGrafter"/>
</dbReference>
<dbReference type="eggNOG" id="COG1611">
    <property type="taxonomic scope" value="Bacteria"/>
</dbReference>
<dbReference type="Gene3D" id="3.40.50.450">
    <property type="match status" value="1"/>
</dbReference>
<evidence type="ECO:0000313" key="3">
    <source>
        <dbReference type="EMBL" id="EHN59292.1"/>
    </source>
</evidence>
<dbReference type="STRING" id="336988.NT96_07365"/>
<dbReference type="EC" id="3.2.2.n1" evidence="2"/>
<dbReference type="EMBL" id="AFVZ01000001">
    <property type="protein sequence ID" value="EHN59292.1"/>
    <property type="molecule type" value="Genomic_DNA"/>
</dbReference>
<dbReference type="SUPFAM" id="SSF102405">
    <property type="entry name" value="MCP/YpsA-like"/>
    <property type="match status" value="1"/>
</dbReference>
<dbReference type="OrthoDB" id="9801098at2"/>
<dbReference type="Pfam" id="PF03641">
    <property type="entry name" value="Lysine_decarbox"/>
    <property type="match status" value="1"/>
</dbReference>
<dbReference type="Proteomes" id="UP000004959">
    <property type="component" value="Chromosome"/>
</dbReference>
<dbReference type="AlphaFoldDB" id="G9WJU3"/>
<protein>
    <recommendedName>
        <fullName evidence="2">Cytokinin riboside 5'-monophosphate phosphoribohydrolase</fullName>
        <ecNumber evidence="2">3.2.2.n1</ecNumber>
    </recommendedName>
</protein>
<evidence type="ECO:0000256" key="2">
    <source>
        <dbReference type="RuleBase" id="RU363015"/>
    </source>
</evidence>
<dbReference type="HOGENOM" id="CLU_058336_4_2_9"/>
<comment type="similarity">
    <text evidence="1 2">Belongs to the LOG family.</text>
</comment>
<dbReference type="GO" id="GO:0016799">
    <property type="term" value="F:hydrolase activity, hydrolyzing N-glycosyl compounds"/>
    <property type="evidence" value="ECO:0007669"/>
    <property type="project" value="TreeGrafter"/>
</dbReference>
<dbReference type="InterPro" id="IPR005269">
    <property type="entry name" value="LOG"/>
</dbReference>
<gene>
    <name evidence="3" type="ORF">OKIT_1194</name>
</gene>
<dbReference type="RefSeq" id="WP_007746134.1">
    <property type="nucleotide sequence ID" value="NZ_CM001398.1"/>
</dbReference>
<name>G9WJU3_9LACO</name>
<comment type="caution">
    <text evidence="3">The sequence shown here is derived from an EMBL/GenBank/DDBJ whole genome shotgun (WGS) entry which is preliminary data.</text>
</comment>